<dbReference type="AlphaFoldDB" id="A0A1Y6FZ31"/>
<keyword evidence="2" id="KW-1185">Reference proteome</keyword>
<dbReference type="Proteomes" id="UP000194450">
    <property type="component" value="Unassembled WGS sequence"/>
</dbReference>
<protein>
    <recommendedName>
        <fullName evidence="3">GNAT family N-acetyltransferase</fullName>
    </recommendedName>
</protein>
<dbReference type="PANTHER" id="PTHR47017">
    <property type="entry name" value="ACYL-COA"/>
    <property type="match status" value="1"/>
</dbReference>
<evidence type="ECO:0008006" key="3">
    <source>
        <dbReference type="Google" id="ProtNLM"/>
    </source>
</evidence>
<evidence type="ECO:0000313" key="1">
    <source>
        <dbReference type="EMBL" id="SMQ80788.1"/>
    </source>
</evidence>
<dbReference type="SUPFAM" id="SSF55729">
    <property type="entry name" value="Acyl-CoA N-acyltransferases (Nat)"/>
    <property type="match status" value="1"/>
</dbReference>
<organism evidence="1 2">
    <name type="scientific">Pseudidiomarina planktonica</name>
    <dbReference type="NCBI Taxonomy" id="1323738"/>
    <lineage>
        <taxon>Bacteria</taxon>
        <taxon>Pseudomonadati</taxon>
        <taxon>Pseudomonadota</taxon>
        <taxon>Gammaproteobacteria</taxon>
        <taxon>Alteromonadales</taxon>
        <taxon>Idiomarinaceae</taxon>
        <taxon>Pseudidiomarina</taxon>
    </lineage>
</organism>
<dbReference type="OrthoDB" id="9776898at2"/>
<gene>
    <name evidence="1" type="ORF">SAMN06297229_2407</name>
</gene>
<proteinExistence type="predicted"/>
<evidence type="ECO:0000313" key="2">
    <source>
        <dbReference type="Proteomes" id="UP000194450"/>
    </source>
</evidence>
<dbReference type="RefSeq" id="WP_086435544.1">
    <property type="nucleotide sequence ID" value="NZ_FXWH01000004.1"/>
</dbReference>
<accession>A0A1Y6FZ31</accession>
<dbReference type="Pfam" id="PF04339">
    <property type="entry name" value="FemAB_like"/>
    <property type="match status" value="1"/>
</dbReference>
<reference evidence="2" key="1">
    <citation type="submission" date="2017-04" db="EMBL/GenBank/DDBJ databases">
        <authorList>
            <person name="Varghese N."/>
            <person name="Submissions S."/>
        </authorList>
    </citation>
    <scope>NUCLEOTIDE SEQUENCE [LARGE SCALE GENOMIC DNA]</scope>
</reference>
<dbReference type="InterPro" id="IPR016181">
    <property type="entry name" value="Acyl_CoA_acyltransferase"/>
</dbReference>
<dbReference type="EMBL" id="FXWH01000004">
    <property type="protein sequence ID" value="SMQ80788.1"/>
    <property type="molecule type" value="Genomic_DNA"/>
</dbReference>
<dbReference type="Gene3D" id="3.40.630.30">
    <property type="match status" value="1"/>
</dbReference>
<sequence length="379" mass="43945">MHIEHYPSISSIPAKLWDSLFAGSYPFIQHAFLAALEQSEAVCARQGWQPHHLLVKHKDTVVAAMPWYLKSHSFGEYMFDWNFAEAYERYQLKYYPKLVCAVPFTPASGPRIGIAEGYSLTDLWPLLNNYLADFAKANQISGYQCLYLEPALAAAMTNTNWLLRSDVQFHWQRRNYESFDDFLAALTSRKRKMIRKERECVTAQGIHFQHLTGTEITAAHWHKFYQFYCATYLKRSGHLGYLTEESFQLWGQSMPDDLIMVCAFQDDRWVAASLFFKSDATLYGRYWGAFEEFDFLHFETCYYQGIDICIATGLDVFDAGAQGEHKLQRGFEPVLRQGCYQLNDSPLLAAITAYCEQERNHTQAYLEAAKQHLPYRHQP</sequence>
<dbReference type="PANTHER" id="PTHR47017:SF1">
    <property type="entry name" value="ACYL-COA"/>
    <property type="match status" value="1"/>
</dbReference>
<dbReference type="InterPro" id="IPR007434">
    <property type="entry name" value="FemAB-like"/>
</dbReference>
<name>A0A1Y6FZ31_9GAMM</name>